<evidence type="ECO:0000313" key="21">
    <source>
        <dbReference type="EMBL" id="CBY09069.1"/>
    </source>
</evidence>
<protein>
    <recommendedName>
        <fullName evidence="5">Beta-1,4-glucuronyltransferase 1</fullName>
    </recommendedName>
    <alternativeName>
        <fullName evidence="16">I-beta-1,3-N-acetylglucosaminyltransferase</fullName>
    </alternativeName>
    <alternativeName>
        <fullName evidence="19">N-acetyllactosaminide beta-1,3-N-acetylglucosaminyltransferase</fullName>
    </alternativeName>
    <alternativeName>
        <fullName evidence="17">Poly-N-acetyllactosamine extension enzyme</fullName>
    </alternativeName>
    <alternativeName>
        <fullName evidence="18">UDP-GlcNAc:betaGal beta-1,3-N-acetylglucosaminyltransferase 1</fullName>
    </alternativeName>
</protein>
<dbReference type="GO" id="GO:0015020">
    <property type="term" value="F:glucuronosyltransferase activity"/>
    <property type="evidence" value="ECO:0007669"/>
    <property type="project" value="InterPro"/>
</dbReference>
<comment type="cofactor">
    <cofactor evidence="1">
        <name>Mn(2+)</name>
        <dbReference type="ChEBI" id="CHEBI:29035"/>
    </cofactor>
</comment>
<dbReference type="InParanoid" id="E4XBU4"/>
<dbReference type="EMBL" id="FN653034">
    <property type="protein sequence ID" value="CBY09069.1"/>
    <property type="molecule type" value="Genomic_DNA"/>
</dbReference>
<evidence type="ECO:0000256" key="8">
    <source>
        <dbReference type="ARBA" id="ARBA00022692"/>
    </source>
</evidence>
<dbReference type="PANTHER" id="PTHR46420:SF1">
    <property type="entry name" value="BETA-1,4-GLUCURONYLTRANSFERASE 1"/>
    <property type="match status" value="1"/>
</dbReference>
<evidence type="ECO:0000256" key="14">
    <source>
        <dbReference type="ARBA" id="ARBA00023180"/>
    </source>
</evidence>
<evidence type="ECO:0000256" key="15">
    <source>
        <dbReference type="ARBA" id="ARBA00023211"/>
    </source>
</evidence>
<dbReference type="Proteomes" id="UP000001307">
    <property type="component" value="Unassembled WGS sequence"/>
</dbReference>
<evidence type="ECO:0000256" key="7">
    <source>
        <dbReference type="ARBA" id="ARBA00022679"/>
    </source>
</evidence>
<comment type="pathway">
    <text evidence="3">Protein modification; protein glycosylation.</text>
</comment>
<evidence type="ECO:0000256" key="13">
    <source>
        <dbReference type="ARBA" id="ARBA00023136"/>
    </source>
</evidence>
<keyword evidence="13" id="KW-0472">Membrane</keyword>
<accession>E4XBU4</accession>
<evidence type="ECO:0000256" key="20">
    <source>
        <dbReference type="ARBA" id="ARBA00047852"/>
    </source>
</evidence>
<dbReference type="Pfam" id="PF13896">
    <property type="entry name" value="Glyco_transf_49"/>
    <property type="match status" value="1"/>
</dbReference>
<evidence type="ECO:0000256" key="18">
    <source>
        <dbReference type="ARBA" id="ARBA00032181"/>
    </source>
</evidence>
<organism evidence="21">
    <name type="scientific">Oikopleura dioica</name>
    <name type="common">Tunicate</name>
    <dbReference type="NCBI Taxonomy" id="34765"/>
    <lineage>
        <taxon>Eukaryota</taxon>
        <taxon>Metazoa</taxon>
        <taxon>Chordata</taxon>
        <taxon>Tunicata</taxon>
        <taxon>Appendicularia</taxon>
        <taxon>Copelata</taxon>
        <taxon>Oikopleuridae</taxon>
        <taxon>Oikopleura</taxon>
    </lineage>
</organism>
<evidence type="ECO:0000256" key="19">
    <source>
        <dbReference type="ARBA" id="ARBA00033291"/>
    </source>
</evidence>
<dbReference type="GO" id="GO:0035269">
    <property type="term" value="P:protein O-linked glycosylation via mannose"/>
    <property type="evidence" value="ECO:0007669"/>
    <property type="project" value="TreeGrafter"/>
</dbReference>
<evidence type="ECO:0000256" key="6">
    <source>
        <dbReference type="ARBA" id="ARBA00022676"/>
    </source>
</evidence>
<gene>
    <name evidence="21" type="ORF">GSOID_T00006601001</name>
</gene>
<evidence type="ECO:0000256" key="16">
    <source>
        <dbReference type="ARBA" id="ARBA00030723"/>
    </source>
</evidence>
<dbReference type="GO" id="GO:0000139">
    <property type="term" value="C:Golgi membrane"/>
    <property type="evidence" value="ECO:0007669"/>
    <property type="project" value="UniProtKB-SubCell"/>
</dbReference>
<dbReference type="GO" id="GO:0046872">
    <property type="term" value="F:metal ion binding"/>
    <property type="evidence" value="ECO:0007669"/>
    <property type="project" value="UniProtKB-KW"/>
</dbReference>
<evidence type="ECO:0000256" key="5">
    <source>
        <dbReference type="ARBA" id="ARBA00017962"/>
    </source>
</evidence>
<comment type="catalytic activity">
    <reaction evidence="20">
        <text>3-O-[beta-D-Xyl-(1-&gt;4)-Rib-ol-P-Rib-ol-P-3-beta-D-GalNAc-(1-&gt;3)-beta-D-GlcNAc-(1-&gt;4)-(O-6-P-alpha-D-Man)]-Thr-[protein] + UDP-alpha-D-glucuronate = 3-O-[beta-D-GlcA-(1-&gt;3)-beta-D-Xyl-(1-&gt;4)-Rib-ol-P-Rib-ol-P-3-beta-D-GalNAc-(1-&gt;3)-beta-D-GlcNAc-(1-&gt;4)-(O-6-P-alpha-D-Man)]-Thr-[protein] + UDP + H(+)</text>
        <dbReference type="Rhea" id="RHEA:46860"/>
        <dbReference type="Rhea" id="RHEA-COMP:15023"/>
        <dbReference type="Rhea" id="RHEA-COMP:17482"/>
        <dbReference type="ChEBI" id="CHEBI:15378"/>
        <dbReference type="ChEBI" id="CHEBI:58052"/>
        <dbReference type="ChEBI" id="CHEBI:58223"/>
        <dbReference type="ChEBI" id="CHEBI:142405"/>
        <dbReference type="ChEBI" id="CHEBI:177336"/>
    </reaction>
</comment>
<sequence>MIRMFYTDPGYFSNWEYNDVTVATQCSANHLHHVVKLWERWSGPISVAVFAPNLEASFATDAILSMQKCWPDMKKRVTFHLVYPTQHKADVSESTGTLDYNSCEELRQIIHDYGGDDSQNYKGDIPYPHNVLRNAARKGAATEFVFLIDVDVMPSLHMREGFNEFANKFKHGLYEEKGDKAVFVVPVFEILKGHQCPDDKADLKDAQMTRKEVRPFHNATCRWCHEPEDHDNWLMKPKNEHMEVAFNATWNKIGFDCLYLLSWEPFYIARRSVPLFDERFKQYGFDRIEQICELHVAGYRFSVLNNAFLVHDGWKEAHAAARMTETFRNWVLFHFHFQQALLKMYDEPLSCAPVQTWIPRGQRLLGDINNRHARIQRKFLSSEV</sequence>
<proteinExistence type="inferred from homology"/>
<evidence type="ECO:0000256" key="10">
    <source>
        <dbReference type="ARBA" id="ARBA00022968"/>
    </source>
</evidence>
<keyword evidence="8" id="KW-0812">Transmembrane</keyword>
<evidence type="ECO:0000256" key="4">
    <source>
        <dbReference type="ARBA" id="ARBA00008539"/>
    </source>
</evidence>
<evidence type="ECO:0000256" key="17">
    <source>
        <dbReference type="ARBA" id="ARBA00032175"/>
    </source>
</evidence>
<evidence type="ECO:0000313" key="22">
    <source>
        <dbReference type="Proteomes" id="UP000001307"/>
    </source>
</evidence>
<name>E4XBU4_OIKDI</name>
<evidence type="ECO:0000256" key="2">
    <source>
        <dbReference type="ARBA" id="ARBA00004323"/>
    </source>
</evidence>
<evidence type="ECO:0000256" key="9">
    <source>
        <dbReference type="ARBA" id="ARBA00022723"/>
    </source>
</evidence>
<dbReference type="InterPro" id="IPR043189">
    <property type="entry name" value="B4GAT1"/>
</dbReference>
<evidence type="ECO:0000256" key="3">
    <source>
        <dbReference type="ARBA" id="ARBA00004922"/>
    </source>
</evidence>
<dbReference type="UniPathway" id="UPA00378"/>
<reference evidence="21" key="1">
    <citation type="journal article" date="2010" name="Science">
        <title>Plasticity of animal genome architecture unmasked by rapid evolution of a pelagic tunicate.</title>
        <authorList>
            <person name="Denoeud F."/>
            <person name="Henriet S."/>
            <person name="Mungpakdee S."/>
            <person name="Aury J.M."/>
            <person name="Da Silva C."/>
            <person name="Brinkmann H."/>
            <person name="Mikhaleva J."/>
            <person name="Olsen L.C."/>
            <person name="Jubin C."/>
            <person name="Canestro C."/>
            <person name="Bouquet J.M."/>
            <person name="Danks G."/>
            <person name="Poulain J."/>
            <person name="Campsteijn C."/>
            <person name="Adamski M."/>
            <person name="Cross I."/>
            <person name="Yadetie F."/>
            <person name="Muffato M."/>
            <person name="Louis A."/>
            <person name="Butcher S."/>
            <person name="Tsagkogeorga G."/>
            <person name="Konrad A."/>
            <person name="Singh S."/>
            <person name="Jensen M.F."/>
            <person name="Cong E.H."/>
            <person name="Eikeseth-Otteraa H."/>
            <person name="Noel B."/>
            <person name="Anthouard V."/>
            <person name="Porcel B.M."/>
            <person name="Kachouri-Lafond R."/>
            <person name="Nishino A."/>
            <person name="Ugolini M."/>
            <person name="Chourrout P."/>
            <person name="Nishida H."/>
            <person name="Aasland R."/>
            <person name="Huzurbazar S."/>
            <person name="Westhof E."/>
            <person name="Delsuc F."/>
            <person name="Lehrach H."/>
            <person name="Reinhardt R."/>
            <person name="Weissenbach J."/>
            <person name="Roy S.W."/>
            <person name="Artiguenave F."/>
            <person name="Postlethwait J.H."/>
            <person name="Manak J.R."/>
            <person name="Thompson E.M."/>
            <person name="Jaillon O."/>
            <person name="Du Pasquier L."/>
            <person name="Boudinot P."/>
            <person name="Liberles D.A."/>
            <person name="Volff J.N."/>
            <person name="Philippe H."/>
            <person name="Lenhard B."/>
            <person name="Roest Crollius H."/>
            <person name="Wincker P."/>
            <person name="Chourrout D."/>
        </authorList>
    </citation>
    <scope>NUCLEOTIDE SEQUENCE [LARGE SCALE GENOMIC DNA]</scope>
</reference>
<evidence type="ECO:0000256" key="1">
    <source>
        <dbReference type="ARBA" id="ARBA00001936"/>
    </source>
</evidence>
<dbReference type="OrthoDB" id="9974378at2759"/>
<keyword evidence="9" id="KW-0479">Metal-binding</keyword>
<keyword evidence="15" id="KW-0464">Manganese</keyword>
<keyword evidence="22" id="KW-1185">Reference proteome</keyword>
<dbReference type="PANTHER" id="PTHR46420">
    <property type="entry name" value="BETA-1,4-GLUCURONYLTRANSFERASE 1"/>
    <property type="match status" value="1"/>
</dbReference>
<comment type="subcellular location">
    <subcellularLocation>
        <location evidence="2">Golgi apparatus membrane</location>
        <topology evidence="2">Single-pass type II membrane protein</topology>
    </subcellularLocation>
</comment>
<keyword evidence="6" id="KW-0328">Glycosyltransferase</keyword>
<keyword evidence="12" id="KW-0333">Golgi apparatus</keyword>
<evidence type="ECO:0000256" key="11">
    <source>
        <dbReference type="ARBA" id="ARBA00022989"/>
    </source>
</evidence>
<evidence type="ECO:0000256" key="12">
    <source>
        <dbReference type="ARBA" id="ARBA00023034"/>
    </source>
</evidence>
<dbReference type="AlphaFoldDB" id="E4XBU4"/>
<keyword evidence="11" id="KW-1133">Transmembrane helix</keyword>
<keyword evidence="14" id="KW-0325">Glycoprotein</keyword>
<keyword evidence="7" id="KW-0808">Transferase</keyword>
<keyword evidence="10" id="KW-0735">Signal-anchor</keyword>
<comment type="similarity">
    <text evidence="4">Belongs to the glycosyltransferase 49 family.</text>
</comment>